<proteinExistence type="predicted"/>
<protein>
    <submittedName>
        <fullName evidence="1">Uncharacterized protein</fullName>
    </submittedName>
</protein>
<evidence type="ECO:0000313" key="1">
    <source>
        <dbReference type="EMBL" id="SCM80932.1"/>
    </source>
</evidence>
<accession>A0A212LTS7</accession>
<reference evidence="1" key="1">
    <citation type="submission" date="2016-08" db="EMBL/GenBank/DDBJ databases">
        <authorList>
            <person name="Seilhamer J.J."/>
        </authorList>
    </citation>
    <scope>NUCLEOTIDE SEQUENCE</scope>
    <source>
        <strain evidence="1">86</strain>
    </source>
</reference>
<dbReference type="EMBL" id="FMJE01000003">
    <property type="protein sequence ID" value="SCM80932.1"/>
    <property type="molecule type" value="Genomic_DNA"/>
</dbReference>
<organism evidence="1">
    <name type="scientific">uncultured Sporomusa sp</name>
    <dbReference type="NCBI Taxonomy" id="307249"/>
    <lineage>
        <taxon>Bacteria</taxon>
        <taxon>Bacillati</taxon>
        <taxon>Bacillota</taxon>
        <taxon>Negativicutes</taxon>
        <taxon>Selenomonadales</taxon>
        <taxon>Sporomusaceae</taxon>
        <taxon>Sporomusa</taxon>
        <taxon>environmental samples</taxon>
    </lineage>
</organism>
<sequence length="66" mass="7381">MAGCAWCVKNAVILNAALAREADFILGVFRGGANPLKYRLFNKKETRKADAKKSAEYQWFAKNPDC</sequence>
<dbReference type="AlphaFoldDB" id="A0A212LTS7"/>
<name>A0A212LTS7_9FIRM</name>
<gene>
    <name evidence="1" type="ORF">KL86SPO_31110</name>
</gene>